<dbReference type="STRING" id="1793.AWC04_05305"/>
<dbReference type="EMBL" id="LQOJ01000020">
    <property type="protein sequence ID" value="ORV06852.1"/>
    <property type="molecule type" value="Genomic_DNA"/>
</dbReference>
<dbReference type="RefSeq" id="WP_085093790.1">
    <property type="nucleotide sequence ID" value="NZ_AP022603.1"/>
</dbReference>
<dbReference type="PROSITE" id="PS51257">
    <property type="entry name" value="PROKAR_LIPOPROTEIN"/>
    <property type="match status" value="1"/>
</dbReference>
<sequence length="231" mass="24362">MPNLRPAPRGALRGLARRVLAVAAVGAVSGCHVVAGTPTWPGATLAGAALSEADFPDGPRFARIEDDPGAPDGAGEAPSMLTRPQGCSNGLTNVIAASAERGPGSGLKYEVRYNGARIVMALLSWNLDLDELASTAKRCEHFFVLFDPAAKGIPMTTTALPTDREDELLYRQTMTLDAVDADVYMGFANVGGRGLFGVAFPLPDTEITATADLPQTFLEIFGRQTDRMRAA</sequence>
<dbReference type="OrthoDB" id="4761168at2"/>
<accession>A0A1X1RIH9</accession>
<keyword evidence="2" id="KW-1185">Reference proteome</keyword>
<protein>
    <submittedName>
        <fullName evidence="1">Uncharacterized protein</fullName>
    </submittedName>
</protein>
<evidence type="ECO:0000313" key="2">
    <source>
        <dbReference type="Proteomes" id="UP000193484"/>
    </source>
</evidence>
<dbReference type="Proteomes" id="UP000193484">
    <property type="component" value="Unassembled WGS sequence"/>
</dbReference>
<comment type="caution">
    <text evidence="1">The sequence shown here is derived from an EMBL/GenBank/DDBJ whole genome shotgun (WGS) entry which is preliminary data.</text>
</comment>
<gene>
    <name evidence="1" type="ORF">AWC04_05305</name>
</gene>
<reference evidence="1 2" key="1">
    <citation type="submission" date="2016-01" db="EMBL/GenBank/DDBJ databases">
        <title>The new phylogeny of the genus Mycobacterium.</title>
        <authorList>
            <person name="Tarcisio F."/>
            <person name="Conor M."/>
            <person name="Antonella G."/>
            <person name="Elisabetta G."/>
            <person name="Giulia F.S."/>
            <person name="Sara T."/>
            <person name="Anna F."/>
            <person name="Clotilde B."/>
            <person name="Roberto B."/>
            <person name="Veronica D.S."/>
            <person name="Fabio R."/>
            <person name="Monica P."/>
            <person name="Olivier J."/>
            <person name="Enrico T."/>
            <person name="Nicola S."/>
        </authorList>
    </citation>
    <scope>NUCLEOTIDE SEQUENCE [LARGE SCALE GENOMIC DNA]</scope>
    <source>
        <strain evidence="1 2">DSM 44179</strain>
    </source>
</reference>
<evidence type="ECO:0000313" key="1">
    <source>
        <dbReference type="EMBL" id="ORV06852.1"/>
    </source>
</evidence>
<organism evidence="1 2">
    <name type="scientific">Mycolicibacterium fallax</name>
    <name type="common">Mycobacterium fallax</name>
    <dbReference type="NCBI Taxonomy" id="1793"/>
    <lineage>
        <taxon>Bacteria</taxon>
        <taxon>Bacillati</taxon>
        <taxon>Actinomycetota</taxon>
        <taxon>Actinomycetes</taxon>
        <taxon>Mycobacteriales</taxon>
        <taxon>Mycobacteriaceae</taxon>
        <taxon>Mycolicibacterium</taxon>
    </lineage>
</organism>
<proteinExistence type="predicted"/>
<name>A0A1X1RIH9_MYCFA</name>
<dbReference type="AlphaFoldDB" id="A0A1X1RIH9"/>